<dbReference type="Proteomes" id="UP000005801">
    <property type="component" value="Unassembled WGS sequence"/>
</dbReference>
<evidence type="ECO:0000313" key="2">
    <source>
        <dbReference type="Proteomes" id="UP000005801"/>
    </source>
</evidence>
<proteinExistence type="predicted"/>
<dbReference type="EMBL" id="ABCS01000089">
    <property type="protein sequence ID" value="EDM75505.1"/>
    <property type="molecule type" value="Genomic_DNA"/>
</dbReference>
<evidence type="ECO:0000313" key="1">
    <source>
        <dbReference type="EMBL" id="EDM75505.1"/>
    </source>
</evidence>
<dbReference type="InterPro" id="IPR023214">
    <property type="entry name" value="HAD_sf"/>
</dbReference>
<protein>
    <submittedName>
        <fullName evidence="1">Uncharacterized protein</fullName>
    </submittedName>
</protein>
<dbReference type="RefSeq" id="WP_006975336.1">
    <property type="nucleotide sequence ID" value="NZ_ABCS01000089.1"/>
</dbReference>
<reference evidence="1 2" key="1">
    <citation type="submission" date="2007-06" db="EMBL/GenBank/DDBJ databases">
        <authorList>
            <person name="Shimkets L."/>
            <person name="Ferriera S."/>
            <person name="Johnson J."/>
            <person name="Kravitz S."/>
            <person name="Beeson K."/>
            <person name="Sutton G."/>
            <person name="Rogers Y.-H."/>
            <person name="Friedman R."/>
            <person name="Frazier M."/>
            <person name="Venter J.C."/>
        </authorList>
    </citation>
    <scope>NUCLEOTIDE SEQUENCE [LARGE SCALE GENOMIC DNA]</scope>
    <source>
        <strain evidence="1 2">SIR-1</strain>
    </source>
</reference>
<comment type="caution">
    <text evidence="1">The sequence shown here is derived from an EMBL/GenBank/DDBJ whole genome shotgun (WGS) entry which is preliminary data.</text>
</comment>
<sequence length="188" mass="21243">MNAKHSSKHPREGGQRVPRIGIDIGRVIIAGGVGTADTAFFGHDHDSAMATPSMPGAFEAVAELVDAFDRRAWLVSKCGPRIRARSLAWLDHHDFWARTGLPREQVRFCRDRKDKAIHAKRLALTHFIDDRYDVLRHLVDLVDHLYLFGEQKKTRRPSDSPAFAAMTPTRSWAELLELVDRPSARRAS</sequence>
<dbReference type="eggNOG" id="ENOG5032U0I">
    <property type="taxonomic scope" value="Bacteria"/>
</dbReference>
<keyword evidence="2" id="KW-1185">Reference proteome</keyword>
<gene>
    <name evidence="1" type="ORF">PPSIR1_31528</name>
</gene>
<organism evidence="1 2">
    <name type="scientific">Plesiocystis pacifica SIR-1</name>
    <dbReference type="NCBI Taxonomy" id="391625"/>
    <lineage>
        <taxon>Bacteria</taxon>
        <taxon>Pseudomonadati</taxon>
        <taxon>Myxococcota</taxon>
        <taxon>Polyangia</taxon>
        <taxon>Nannocystales</taxon>
        <taxon>Nannocystaceae</taxon>
        <taxon>Plesiocystis</taxon>
    </lineage>
</organism>
<dbReference type="AlphaFoldDB" id="A6GF46"/>
<name>A6GF46_9BACT</name>
<dbReference type="Gene3D" id="3.40.50.1000">
    <property type="entry name" value="HAD superfamily/HAD-like"/>
    <property type="match status" value="1"/>
</dbReference>
<dbReference type="OrthoDB" id="5430662at2"/>
<accession>A6GF46</accession>